<protein>
    <submittedName>
        <fullName evidence="1">Uncharacterized protein</fullName>
    </submittedName>
</protein>
<evidence type="ECO:0000313" key="2">
    <source>
        <dbReference type="Proteomes" id="UP000058925"/>
    </source>
</evidence>
<name>A0A654M172_9ARCH</name>
<dbReference type="Proteomes" id="UP000058925">
    <property type="component" value="Chromosome"/>
</dbReference>
<proteinExistence type="predicted"/>
<organism evidence="1 2">
    <name type="scientific">Candidatus Nitrosocosmicus oleophilus</name>
    <dbReference type="NCBI Taxonomy" id="1353260"/>
    <lineage>
        <taxon>Archaea</taxon>
        <taxon>Nitrososphaerota</taxon>
        <taxon>Nitrososphaeria</taxon>
        <taxon>Nitrososphaerales</taxon>
        <taxon>Nitrososphaeraceae</taxon>
        <taxon>Candidatus Nitrosocosmicus</taxon>
    </lineage>
</organism>
<reference evidence="2" key="1">
    <citation type="submission" date="2015-10" db="EMBL/GenBank/DDBJ databases">
        <title>Niche specialization of a soil ammonia-oxidizing archaeon, Candidatus Nitrosocosmicus oleophilus.</title>
        <authorList>
            <person name="Jung M.-Y."/>
            <person name="Rhee S.-K."/>
        </authorList>
    </citation>
    <scope>NUCLEOTIDE SEQUENCE [LARGE SCALE GENOMIC DNA]</scope>
    <source>
        <strain evidence="2">MY3</strain>
    </source>
</reference>
<keyword evidence="2" id="KW-1185">Reference proteome</keyword>
<gene>
    <name evidence="1" type="ORF">NMY3_03391</name>
</gene>
<accession>A0A654M172</accession>
<evidence type="ECO:0000313" key="1">
    <source>
        <dbReference type="EMBL" id="ALI37574.1"/>
    </source>
</evidence>
<sequence>MLSYDRLSRKPTLFKSFTRTSVKQLDDIYKIMESISKTRDKTLLTIREIGRKSCWGWLVDDVSNWMLKTGLSIIMVLAYYRPYTSHIPIS</sequence>
<dbReference type="AlphaFoldDB" id="A0A654M172"/>
<dbReference type="KEGG" id="taa:NMY3_03391"/>
<dbReference type="EMBL" id="CP012850">
    <property type="protein sequence ID" value="ALI37574.1"/>
    <property type="molecule type" value="Genomic_DNA"/>
</dbReference>